<feature type="compositionally biased region" description="Acidic residues" evidence="1">
    <location>
        <begin position="435"/>
        <end position="455"/>
    </location>
</feature>
<feature type="compositionally biased region" description="Polar residues" evidence="1">
    <location>
        <begin position="299"/>
        <end position="319"/>
    </location>
</feature>
<feature type="region of interest" description="Disordered" evidence="1">
    <location>
        <begin position="28"/>
        <end position="57"/>
    </location>
</feature>
<dbReference type="AlphaFoldDB" id="A0A5C2SQ33"/>
<dbReference type="InterPro" id="IPR036887">
    <property type="entry name" value="HTH_APSES_sf"/>
</dbReference>
<evidence type="ECO:0000313" key="4">
    <source>
        <dbReference type="Proteomes" id="UP000313359"/>
    </source>
</evidence>
<feature type="compositionally biased region" description="Low complexity" evidence="1">
    <location>
        <begin position="353"/>
        <end position="363"/>
    </location>
</feature>
<organism evidence="3 4">
    <name type="scientific">Lentinus tigrinus ALCF2SS1-6</name>
    <dbReference type="NCBI Taxonomy" id="1328759"/>
    <lineage>
        <taxon>Eukaryota</taxon>
        <taxon>Fungi</taxon>
        <taxon>Dikarya</taxon>
        <taxon>Basidiomycota</taxon>
        <taxon>Agaricomycotina</taxon>
        <taxon>Agaricomycetes</taxon>
        <taxon>Polyporales</taxon>
        <taxon>Polyporaceae</taxon>
        <taxon>Lentinus</taxon>
    </lineage>
</organism>
<proteinExistence type="predicted"/>
<dbReference type="Gene3D" id="3.10.260.10">
    <property type="entry name" value="Transcription regulator HTH, APSES-type DNA-binding domain"/>
    <property type="match status" value="1"/>
</dbReference>
<evidence type="ECO:0000256" key="1">
    <source>
        <dbReference type="SAM" id="MobiDB-lite"/>
    </source>
</evidence>
<sequence>MFTPILPAPTPHPSAQHQYETRIRSHSAIKPSIRLRQSPDAPPAPARRVKGLPSTKSKHVVGYSTAAPAPAWPPFPPPHVVLHPEDASSKVFLAIGRSFMSVDNRAMTIKDLSELCMKYGLMCQNVSAAGQAITTFIRNHLARCDAQQDQSLLLKQTMSGTISDDDLVPALYSRIGGAHCTLPEDENRLTNFRRGTAVWYLSKAAGLPCPFARSGIRLCDYNENGKVGMPINPGRERRRERDRQRNAARADEGVGQKRKRLLRSCADKLPGSVSDSSDEEEKRPPKVKLMLRLKPSMASCPNASTSGSVTSYSRAGSSHSQDLDHVDDHNDEDSDESDSDSMSVDSDSDDSPLSEPSSPLRPSTTAVVPNSSLSDLPPPSLDFTPHSVLSRRSPSVPYSVFSGSPPPESDEEDDFHIDMSSRRRLSPGRLRTPLDDDDSAWEDDFFGDVDADTETQWESPGPRSPSVQIDDVVVKQEPTDVRGLLDAWDDIESRATDMKVIDVVAQAAALEREAEQSATDDFSSWSWPPMELGGAAHIKQEEEETKSFFLEHDPTPPPEALSPIVPFDPCESPVEECPLNLSKPGLSFELQWRDVEILGPDSVKPCDLEDSVWHEYRGARAVSPEERIQSPSPEPSTAAAASPLSSPKLSRSALAPLDLHATTMGTSPGTSPVPERHPSITSPSLIASLTSLYIQTPASIVPPALSQSAAPQPVMGMSPSPSMEPLVVPTILPSDPAICATLFEGVPVYQMIVGSSTFLRRIDTDFVNVSSISLHLKTSCPSAPNAVTITAGSPPVCGTWLPASEARNVAKDEPMFGAFLSDGLRTLFPKAINALTPPDGRETAFTAFGHQFRSASDARRQSMASHRLELPPREFETSWEDHLSTHPPFILATSSIDGHRPTEEIPPVVETPLSPTEEEMFRVLCAASDWEPTMPAAEGPVEENAEDAAAASARPATEAPDCAHEPPLRRSKRVANAVATRSRTRSSRRGSRTSLS</sequence>
<dbReference type="Pfam" id="PF25318">
    <property type="entry name" value="WHD_GDS1"/>
    <property type="match status" value="1"/>
</dbReference>
<reference evidence="3" key="1">
    <citation type="journal article" date="2018" name="Genome Biol. Evol.">
        <title>Genomics and development of Lentinus tigrinus, a white-rot wood-decaying mushroom with dimorphic fruiting bodies.</title>
        <authorList>
            <person name="Wu B."/>
            <person name="Xu Z."/>
            <person name="Knudson A."/>
            <person name="Carlson A."/>
            <person name="Chen N."/>
            <person name="Kovaka S."/>
            <person name="LaButti K."/>
            <person name="Lipzen A."/>
            <person name="Pennachio C."/>
            <person name="Riley R."/>
            <person name="Schakwitz W."/>
            <person name="Umezawa K."/>
            <person name="Ohm R.A."/>
            <person name="Grigoriev I.V."/>
            <person name="Nagy L.G."/>
            <person name="Gibbons J."/>
            <person name="Hibbett D."/>
        </authorList>
    </citation>
    <scope>NUCLEOTIDE SEQUENCE [LARGE SCALE GENOMIC DNA]</scope>
    <source>
        <strain evidence="3">ALCF2SS1-6</strain>
    </source>
</reference>
<dbReference type="STRING" id="1328759.A0A5C2SQ33"/>
<feature type="region of interest" description="Disordered" evidence="1">
    <location>
        <begin position="661"/>
        <end position="680"/>
    </location>
</feature>
<feature type="compositionally biased region" description="Low complexity" evidence="1">
    <location>
        <begin position="635"/>
        <end position="648"/>
    </location>
</feature>
<name>A0A5C2SQ33_9APHY</name>
<feature type="region of interest" description="Disordered" evidence="1">
    <location>
        <begin position="933"/>
        <end position="996"/>
    </location>
</feature>
<feature type="compositionally biased region" description="Basic residues" evidence="1">
    <location>
        <begin position="982"/>
        <end position="996"/>
    </location>
</feature>
<feature type="compositionally biased region" description="Acidic residues" evidence="1">
    <location>
        <begin position="329"/>
        <end position="339"/>
    </location>
</feature>
<evidence type="ECO:0000259" key="2">
    <source>
        <dbReference type="Pfam" id="PF25318"/>
    </source>
</evidence>
<dbReference type="Proteomes" id="UP000313359">
    <property type="component" value="Unassembled WGS sequence"/>
</dbReference>
<dbReference type="InterPro" id="IPR057511">
    <property type="entry name" value="WH_GDS1"/>
</dbReference>
<gene>
    <name evidence="3" type="ORF">L227DRAFT_517300</name>
</gene>
<accession>A0A5C2SQ33</accession>
<protein>
    <recommendedName>
        <fullName evidence="2">GDS1 winged helix domain-containing protein</fullName>
    </recommendedName>
</protein>
<keyword evidence="4" id="KW-1185">Reference proteome</keyword>
<feature type="compositionally biased region" description="Low complexity" evidence="1">
    <location>
        <begin position="947"/>
        <end position="959"/>
    </location>
</feature>
<feature type="domain" description="GDS1 winged helix" evidence="2">
    <location>
        <begin position="83"/>
        <end position="157"/>
    </location>
</feature>
<dbReference type="GO" id="GO:0003677">
    <property type="term" value="F:DNA binding"/>
    <property type="evidence" value="ECO:0007669"/>
    <property type="project" value="InterPro"/>
</dbReference>
<feature type="region of interest" description="Disordered" evidence="1">
    <location>
        <begin position="227"/>
        <end position="470"/>
    </location>
</feature>
<dbReference type="OrthoDB" id="5597783at2759"/>
<feature type="region of interest" description="Disordered" evidence="1">
    <location>
        <begin position="621"/>
        <end position="648"/>
    </location>
</feature>
<dbReference type="SUPFAM" id="SSF54616">
    <property type="entry name" value="DNA-binding domain of Mlu1-box binding protein MBP1"/>
    <property type="match status" value="1"/>
</dbReference>
<dbReference type="EMBL" id="ML122251">
    <property type="protein sequence ID" value="RPD65963.1"/>
    <property type="molecule type" value="Genomic_DNA"/>
</dbReference>
<evidence type="ECO:0000313" key="3">
    <source>
        <dbReference type="EMBL" id="RPD65963.1"/>
    </source>
</evidence>
<feature type="compositionally biased region" description="Basic and acidic residues" evidence="1">
    <location>
        <begin position="234"/>
        <end position="255"/>
    </location>
</feature>